<evidence type="ECO:0000256" key="3">
    <source>
        <dbReference type="ARBA" id="ARBA00023001"/>
    </source>
</evidence>
<organism evidence="10 11">
    <name type="scientific">Algoriphagus locisalis</name>
    <dbReference type="NCBI Taxonomy" id="305507"/>
    <lineage>
        <taxon>Bacteria</taxon>
        <taxon>Pseudomonadati</taxon>
        <taxon>Bacteroidota</taxon>
        <taxon>Cytophagia</taxon>
        <taxon>Cytophagales</taxon>
        <taxon>Cyclobacteriaceae</taxon>
        <taxon>Algoriphagus</taxon>
    </lineage>
</organism>
<dbReference type="CDD" id="cd14948">
    <property type="entry name" value="BACON"/>
    <property type="match status" value="1"/>
</dbReference>
<name>A0A1I7E2D1_9BACT</name>
<keyword evidence="11" id="KW-1185">Reference proteome</keyword>
<dbReference type="GO" id="GO:0005576">
    <property type="term" value="C:extracellular region"/>
    <property type="evidence" value="ECO:0007669"/>
    <property type="project" value="TreeGrafter"/>
</dbReference>
<dbReference type="Proteomes" id="UP000199673">
    <property type="component" value="Unassembled WGS sequence"/>
</dbReference>
<dbReference type="PANTHER" id="PTHR31297">
    <property type="entry name" value="GLUCAN ENDO-1,6-BETA-GLUCOSIDASE B"/>
    <property type="match status" value="1"/>
</dbReference>
<evidence type="ECO:0000256" key="2">
    <source>
        <dbReference type="ARBA" id="ARBA00022801"/>
    </source>
</evidence>
<dbReference type="InterPro" id="IPR017853">
    <property type="entry name" value="GH"/>
</dbReference>
<dbReference type="Gene3D" id="2.60.40.10">
    <property type="entry name" value="Immunoglobulins"/>
    <property type="match status" value="1"/>
</dbReference>
<dbReference type="EMBL" id="FPBF01000009">
    <property type="protein sequence ID" value="SFU18077.1"/>
    <property type="molecule type" value="Genomic_DNA"/>
</dbReference>
<keyword evidence="6" id="KW-0624">Polysaccharide degradation</keyword>
<dbReference type="PANTHER" id="PTHR31297:SF41">
    <property type="entry name" value="ENDOGLUCANASE, PUTATIVE (AFU_ORTHOLOGUE AFUA_5G01830)-RELATED"/>
    <property type="match status" value="1"/>
</dbReference>
<comment type="similarity">
    <text evidence="1 7">Belongs to the glycosyl hydrolase 5 (cellulase A) family.</text>
</comment>
<evidence type="ECO:0000256" key="5">
    <source>
        <dbReference type="ARBA" id="ARBA00023295"/>
    </source>
</evidence>
<dbReference type="Gene3D" id="3.20.20.80">
    <property type="entry name" value="Glycosidases"/>
    <property type="match status" value="1"/>
</dbReference>
<evidence type="ECO:0000256" key="1">
    <source>
        <dbReference type="ARBA" id="ARBA00005641"/>
    </source>
</evidence>
<dbReference type="InterPro" id="IPR013783">
    <property type="entry name" value="Ig-like_fold"/>
</dbReference>
<dbReference type="STRING" id="305507.SAMN04489724_4759"/>
<dbReference type="InterPro" id="IPR050386">
    <property type="entry name" value="Glycosyl_hydrolase_5"/>
</dbReference>
<sequence>MTRKSRQYSFALRIGGNRVFFNLTYFLITNDPLLPNKLCPSIKVGINTFENIKLDPMNNLFRLSAFVLLISLTLFSCGEKEEPFTLLISSNELEFGSAAETLQVSVTSNQSWEVQNEASWISVNPSQGTGNAQISILAVDNTTGAVRTTVLNLRSGTVIQPIRIRQEASEEQFPDYHIPADNTDMREISSLDLAAEMGIGWNLGNSLEAIGGETAWGNPKTTKAFIDEVKAAGFNSVRIPVAWSKFSNPETYEIDAAWMARVQEVVDYVIDNEMYALMNIHWDEGWMQPTFAQQDYVNDRLEKMWVQIALNFRDYDDHLLFAGTNEVMVDGDYGTPKPEYYQVQNSFNQTFVDAVRSTGGRNTYRNLVVQTFNTNIDHGVNFFEMPTDETDDRLMVEAHFYDPYEFALREDEIITQWGANATDPSKTANWGGESHVDAQFQKMKTKFIDKGIPVLLGEYGAIMKKAEENHRYLVDYLSYVTKSMVSHGLVPFYWDNGYAGDYGFALFDRNDGSQLHPDLIEAITK</sequence>
<gene>
    <name evidence="10" type="ORF">SAMN04489724_4759</name>
</gene>
<dbReference type="InterPro" id="IPR001547">
    <property type="entry name" value="Glyco_hydro_5"/>
</dbReference>
<reference evidence="11" key="1">
    <citation type="submission" date="2016-10" db="EMBL/GenBank/DDBJ databases">
        <authorList>
            <person name="Varghese N."/>
            <person name="Submissions S."/>
        </authorList>
    </citation>
    <scope>NUCLEOTIDE SEQUENCE [LARGE SCALE GENOMIC DNA]</scope>
    <source>
        <strain evidence="11">DSM 23445</strain>
    </source>
</reference>
<dbReference type="GO" id="GO:0008422">
    <property type="term" value="F:beta-glucosidase activity"/>
    <property type="evidence" value="ECO:0007669"/>
    <property type="project" value="TreeGrafter"/>
</dbReference>
<keyword evidence="2 7" id="KW-0378">Hydrolase</keyword>
<dbReference type="AlphaFoldDB" id="A0A1I7E2D1"/>
<dbReference type="Pfam" id="PF00150">
    <property type="entry name" value="Cellulase"/>
    <property type="match status" value="1"/>
</dbReference>
<evidence type="ECO:0000256" key="6">
    <source>
        <dbReference type="ARBA" id="ARBA00023326"/>
    </source>
</evidence>
<evidence type="ECO:0000256" key="4">
    <source>
        <dbReference type="ARBA" id="ARBA00023277"/>
    </source>
</evidence>
<dbReference type="Pfam" id="PF19190">
    <property type="entry name" value="BACON_2"/>
    <property type="match status" value="1"/>
</dbReference>
<evidence type="ECO:0000313" key="11">
    <source>
        <dbReference type="Proteomes" id="UP000199673"/>
    </source>
</evidence>
<keyword evidence="5 7" id="KW-0326">Glycosidase</keyword>
<evidence type="ECO:0000259" key="9">
    <source>
        <dbReference type="Pfam" id="PF19190"/>
    </source>
</evidence>
<accession>A0A1I7E2D1</accession>
<dbReference type="SUPFAM" id="SSF51445">
    <property type="entry name" value="(Trans)glycosidases"/>
    <property type="match status" value="1"/>
</dbReference>
<keyword evidence="4" id="KW-0119">Carbohydrate metabolism</keyword>
<evidence type="ECO:0000313" key="10">
    <source>
        <dbReference type="EMBL" id="SFU18077.1"/>
    </source>
</evidence>
<protein>
    <submittedName>
        <fullName evidence="10">Endoglucanase</fullName>
    </submittedName>
</protein>
<keyword evidence="3" id="KW-0136">Cellulose degradation</keyword>
<proteinExistence type="inferred from homology"/>
<dbReference type="GO" id="GO:0030245">
    <property type="term" value="P:cellulose catabolic process"/>
    <property type="evidence" value="ECO:0007669"/>
    <property type="project" value="UniProtKB-KW"/>
</dbReference>
<feature type="domain" description="Glycoside hydrolase family 5" evidence="8">
    <location>
        <begin position="207"/>
        <end position="499"/>
    </location>
</feature>
<evidence type="ECO:0000256" key="7">
    <source>
        <dbReference type="RuleBase" id="RU361153"/>
    </source>
</evidence>
<dbReference type="GO" id="GO:0009986">
    <property type="term" value="C:cell surface"/>
    <property type="evidence" value="ECO:0007669"/>
    <property type="project" value="TreeGrafter"/>
</dbReference>
<dbReference type="InterPro" id="IPR024361">
    <property type="entry name" value="BACON"/>
</dbReference>
<evidence type="ECO:0000259" key="8">
    <source>
        <dbReference type="Pfam" id="PF00150"/>
    </source>
</evidence>
<feature type="domain" description="BACON" evidence="9">
    <location>
        <begin position="86"/>
        <end position="157"/>
    </location>
</feature>